<evidence type="ECO:0000313" key="13">
    <source>
        <dbReference type="Proteomes" id="UP000663829"/>
    </source>
</evidence>
<dbReference type="Proteomes" id="UP000663829">
    <property type="component" value="Unassembled WGS sequence"/>
</dbReference>
<dbReference type="Gene3D" id="4.10.60.30">
    <property type="entry name" value="Nanos, RNA-binding domain"/>
    <property type="match status" value="1"/>
</dbReference>
<dbReference type="Proteomes" id="UP000681722">
    <property type="component" value="Unassembled WGS sequence"/>
</dbReference>
<evidence type="ECO:0000256" key="7">
    <source>
        <dbReference type="ARBA" id="ARBA00022884"/>
    </source>
</evidence>
<keyword evidence="3" id="KW-0479">Metal-binding</keyword>
<keyword evidence="7 8" id="KW-0694">RNA-binding</keyword>
<evidence type="ECO:0000256" key="5">
    <source>
        <dbReference type="ARBA" id="ARBA00022833"/>
    </source>
</evidence>
<dbReference type="EMBL" id="CAJNOQ010019160">
    <property type="protein sequence ID" value="CAF1444278.1"/>
    <property type="molecule type" value="Genomic_DNA"/>
</dbReference>
<feature type="compositionally biased region" description="Polar residues" evidence="9">
    <location>
        <begin position="21"/>
        <end position="33"/>
    </location>
</feature>
<keyword evidence="2" id="KW-0963">Cytoplasm</keyword>
<dbReference type="EMBL" id="CAJOBC010084602">
    <property type="protein sequence ID" value="CAF4319426.1"/>
    <property type="molecule type" value="Genomic_DNA"/>
</dbReference>
<evidence type="ECO:0000259" key="10">
    <source>
        <dbReference type="PROSITE" id="PS51522"/>
    </source>
</evidence>
<sequence>MQPYPYNPFTAPIPSSYPFFNEQTPSSTTANRPTSSSSESSSSYELSTILSSNHSNPFSITTATTNNPSSLPIRSEQFDLSSLIEYSRYRREHYNEHVLCNFCKCNGENYEVYTSHKLRDNARNVTLCPILRSYQCPMCGESGDQAHTRKYCAMGNKQKKLRKIQQAMATKP</sequence>
<accession>A0A815P582</accession>
<evidence type="ECO:0000256" key="2">
    <source>
        <dbReference type="ARBA" id="ARBA00022490"/>
    </source>
</evidence>
<protein>
    <recommendedName>
        <fullName evidence="10">Nanos-type domain-containing protein</fullName>
    </recommendedName>
</protein>
<feature type="domain" description="Nanos-type" evidence="10">
    <location>
        <begin position="99"/>
        <end position="154"/>
    </location>
</feature>
<evidence type="ECO:0000256" key="1">
    <source>
        <dbReference type="ARBA" id="ARBA00004496"/>
    </source>
</evidence>
<dbReference type="GO" id="GO:0008270">
    <property type="term" value="F:zinc ion binding"/>
    <property type="evidence" value="ECO:0007669"/>
    <property type="project" value="UniProtKB-KW"/>
</dbReference>
<keyword evidence="6 8" id="KW-0810">Translation regulation</keyword>
<organism evidence="11 13">
    <name type="scientific">Didymodactylos carnosus</name>
    <dbReference type="NCBI Taxonomy" id="1234261"/>
    <lineage>
        <taxon>Eukaryota</taxon>
        <taxon>Metazoa</taxon>
        <taxon>Spiralia</taxon>
        <taxon>Gnathifera</taxon>
        <taxon>Rotifera</taxon>
        <taxon>Eurotatoria</taxon>
        <taxon>Bdelloidea</taxon>
        <taxon>Philodinida</taxon>
        <taxon>Philodinidae</taxon>
        <taxon>Didymodactylos</taxon>
    </lineage>
</organism>
<dbReference type="GO" id="GO:0005737">
    <property type="term" value="C:cytoplasm"/>
    <property type="evidence" value="ECO:0007669"/>
    <property type="project" value="UniProtKB-SubCell"/>
</dbReference>
<dbReference type="PROSITE" id="PS51522">
    <property type="entry name" value="ZF_NANOS"/>
    <property type="match status" value="1"/>
</dbReference>
<gene>
    <name evidence="11" type="ORF">GPM918_LOCUS34486</name>
    <name evidence="12" type="ORF">SRO942_LOCUS35185</name>
</gene>
<feature type="compositionally biased region" description="Low complexity" evidence="9">
    <location>
        <begin position="34"/>
        <end position="43"/>
    </location>
</feature>
<comment type="similarity">
    <text evidence="8">Belongs to the nanos family.</text>
</comment>
<keyword evidence="4 8" id="KW-0863">Zinc-finger</keyword>
<keyword evidence="5" id="KW-0862">Zinc</keyword>
<evidence type="ECO:0000256" key="6">
    <source>
        <dbReference type="ARBA" id="ARBA00022845"/>
    </source>
</evidence>
<evidence type="ECO:0000256" key="9">
    <source>
        <dbReference type="SAM" id="MobiDB-lite"/>
    </source>
</evidence>
<dbReference type="InterPro" id="IPR038129">
    <property type="entry name" value="Nanos_sf"/>
</dbReference>
<evidence type="ECO:0000313" key="11">
    <source>
        <dbReference type="EMBL" id="CAF1444278.1"/>
    </source>
</evidence>
<evidence type="ECO:0000256" key="3">
    <source>
        <dbReference type="ARBA" id="ARBA00022723"/>
    </source>
</evidence>
<proteinExistence type="inferred from homology"/>
<dbReference type="GO" id="GO:0003723">
    <property type="term" value="F:RNA binding"/>
    <property type="evidence" value="ECO:0007669"/>
    <property type="project" value="UniProtKB-UniRule"/>
</dbReference>
<comment type="subcellular location">
    <subcellularLocation>
        <location evidence="1">Cytoplasm</location>
    </subcellularLocation>
</comment>
<dbReference type="OrthoDB" id="10010129at2759"/>
<dbReference type="Pfam" id="PF05741">
    <property type="entry name" value="zf-nanos"/>
    <property type="match status" value="1"/>
</dbReference>
<keyword evidence="13" id="KW-1185">Reference proteome</keyword>
<comment type="caution">
    <text evidence="11">The sequence shown here is derived from an EMBL/GenBank/DDBJ whole genome shotgun (WGS) entry which is preliminary data.</text>
</comment>
<evidence type="ECO:0000256" key="4">
    <source>
        <dbReference type="ARBA" id="ARBA00022771"/>
    </source>
</evidence>
<dbReference type="InterPro" id="IPR024161">
    <property type="entry name" value="Znf_nanos-typ"/>
</dbReference>
<name>A0A815P582_9BILA</name>
<dbReference type="AlphaFoldDB" id="A0A815P582"/>
<dbReference type="GO" id="GO:0006417">
    <property type="term" value="P:regulation of translation"/>
    <property type="evidence" value="ECO:0007669"/>
    <property type="project" value="UniProtKB-UniRule"/>
</dbReference>
<dbReference type="PANTHER" id="PTHR12887">
    <property type="entry name" value="NANOS PROTEIN"/>
    <property type="match status" value="1"/>
</dbReference>
<evidence type="ECO:0000256" key="8">
    <source>
        <dbReference type="PROSITE-ProRule" id="PRU00855"/>
    </source>
</evidence>
<dbReference type="InterPro" id="IPR008705">
    <property type="entry name" value="Nanos/Xcar2"/>
</dbReference>
<feature type="region of interest" description="Disordered" evidence="9">
    <location>
        <begin position="20"/>
        <end position="43"/>
    </location>
</feature>
<evidence type="ECO:0000313" key="12">
    <source>
        <dbReference type="EMBL" id="CAF4319426.1"/>
    </source>
</evidence>
<reference evidence="11" key="1">
    <citation type="submission" date="2021-02" db="EMBL/GenBank/DDBJ databases">
        <authorList>
            <person name="Nowell W R."/>
        </authorList>
    </citation>
    <scope>NUCLEOTIDE SEQUENCE</scope>
</reference>